<keyword evidence="2" id="KW-1185">Reference proteome</keyword>
<organism evidence="1 2">
    <name type="scientific">Serinibacter arcticus</name>
    <dbReference type="NCBI Taxonomy" id="1655435"/>
    <lineage>
        <taxon>Bacteria</taxon>
        <taxon>Bacillati</taxon>
        <taxon>Actinomycetota</taxon>
        <taxon>Actinomycetes</taxon>
        <taxon>Micrococcales</taxon>
        <taxon>Beutenbergiaceae</taxon>
        <taxon>Serinibacter</taxon>
    </lineage>
</organism>
<sequence>MTKFTITVETRSEDRKIRVAPLRGDVEAPDVLSALDQFKAALSRDPLEDPEIRARFADFLVAEQFADGREENWPTEKADLRTFNSQDDITRQIILGLLADPENADFSDLEARPNGQALAEWVSGLPAFEDYDD</sequence>
<dbReference type="RefSeq" id="WP_109230424.1">
    <property type="nucleotide sequence ID" value="NZ_PYHR01000002.1"/>
</dbReference>
<gene>
    <name evidence="1" type="ORF">C8046_16710</name>
</gene>
<comment type="caution">
    <text evidence="1">The sequence shown here is derived from an EMBL/GenBank/DDBJ whole genome shotgun (WGS) entry which is preliminary data.</text>
</comment>
<proteinExistence type="predicted"/>
<evidence type="ECO:0000313" key="2">
    <source>
        <dbReference type="Proteomes" id="UP000245166"/>
    </source>
</evidence>
<dbReference type="OrthoDB" id="4223162at2"/>
<dbReference type="Proteomes" id="UP000245166">
    <property type="component" value="Unassembled WGS sequence"/>
</dbReference>
<accession>A0A2U1ZYI6</accession>
<dbReference type="EMBL" id="PYHR01000002">
    <property type="protein sequence ID" value="PWD52041.1"/>
    <property type="molecule type" value="Genomic_DNA"/>
</dbReference>
<name>A0A2U1ZYI6_9MICO</name>
<dbReference type="AlphaFoldDB" id="A0A2U1ZYI6"/>
<evidence type="ECO:0000313" key="1">
    <source>
        <dbReference type="EMBL" id="PWD52041.1"/>
    </source>
</evidence>
<protein>
    <submittedName>
        <fullName evidence="1">Uncharacterized protein</fullName>
    </submittedName>
</protein>
<reference evidence="1 2" key="1">
    <citation type="submission" date="2018-03" db="EMBL/GenBank/DDBJ databases">
        <title>Genome assembly of novel Miniimonas species PCH200.</title>
        <authorList>
            <person name="Thakur V."/>
            <person name="Kumar V."/>
            <person name="Singh D."/>
        </authorList>
    </citation>
    <scope>NUCLEOTIDE SEQUENCE [LARGE SCALE GENOMIC DNA]</scope>
    <source>
        <strain evidence="1 2">PCH200</strain>
    </source>
</reference>